<keyword evidence="2" id="KW-1185">Reference proteome</keyword>
<accession>A0ABQ3Y0C9</accession>
<proteinExistence type="predicted"/>
<name>A0ABQ3Y0C9_9ACTN</name>
<protein>
    <submittedName>
        <fullName evidence="1">Uncharacterized protein</fullName>
    </submittedName>
</protein>
<evidence type="ECO:0000313" key="2">
    <source>
        <dbReference type="Proteomes" id="UP000609879"/>
    </source>
</evidence>
<sequence>MYDDERRTGGARDDWQRIQDAKDESRLCSSCDHPVFRHYSSAAGIERLCGLCGCTNWSKTPEGTMDWLRGA</sequence>
<dbReference type="EMBL" id="BOMI01000033">
    <property type="protein sequence ID" value="GID73435.1"/>
    <property type="molecule type" value="Genomic_DNA"/>
</dbReference>
<organism evidence="1 2">
    <name type="scientific">Paractinoplanes deccanensis</name>
    <dbReference type="NCBI Taxonomy" id="113561"/>
    <lineage>
        <taxon>Bacteria</taxon>
        <taxon>Bacillati</taxon>
        <taxon>Actinomycetota</taxon>
        <taxon>Actinomycetes</taxon>
        <taxon>Micromonosporales</taxon>
        <taxon>Micromonosporaceae</taxon>
        <taxon>Paractinoplanes</taxon>
    </lineage>
</organism>
<evidence type="ECO:0000313" key="1">
    <source>
        <dbReference type="EMBL" id="GID73435.1"/>
    </source>
</evidence>
<dbReference type="Proteomes" id="UP000609879">
    <property type="component" value="Unassembled WGS sequence"/>
</dbReference>
<reference evidence="1 2" key="1">
    <citation type="submission" date="2021-01" db="EMBL/GenBank/DDBJ databases">
        <title>Whole genome shotgun sequence of Actinoplanes deccanensis NBRC 13994.</title>
        <authorList>
            <person name="Komaki H."/>
            <person name="Tamura T."/>
        </authorList>
    </citation>
    <scope>NUCLEOTIDE SEQUENCE [LARGE SCALE GENOMIC DNA]</scope>
    <source>
        <strain evidence="1 2">NBRC 13994</strain>
    </source>
</reference>
<dbReference type="RefSeq" id="WP_203761354.1">
    <property type="nucleotide sequence ID" value="NZ_BAAABO010000029.1"/>
</dbReference>
<gene>
    <name evidence="1" type="ORF">Ade02nite_20760</name>
</gene>
<comment type="caution">
    <text evidence="1">The sequence shown here is derived from an EMBL/GenBank/DDBJ whole genome shotgun (WGS) entry which is preliminary data.</text>
</comment>